<dbReference type="GO" id="GO:0044550">
    <property type="term" value="P:secondary metabolite biosynthetic process"/>
    <property type="evidence" value="ECO:0007669"/>
    <property type="project" value="UniProtKB-ARBA"/>
</dbReference>
<dbReference type="PANTHER" id="PTHR24321:SF8">
    <property type="entry name" value="ESTRADIOL 17-BETA-DEHYDROGENASE 8-RELATED"/>
    <property type="match status" value="1"/>
</dbReference>
<evidence type="ECO:0000313" key="5">
    <source>
        <dbReference type="Proteomes" id="UP000326198"/>
    </source>
</evidence>
<dbReference type="AlphaFoldDB" id="A0A5N7BKY0"/>
<evidence type="ECO:0000256" key="3">
    <source>
        <dbReference type="ARBA" id="ARBA00023002"/>
    </source>
</evidence>
<evidence type="ECO:0000313" key="4">
    <source>
        <dbReference type="EMBL" id="KAE8382420.1"/>
    </source>
</evidence>
<dbReference type="CDD" id="cd05233">
    <property type="entry name" value="SDR_c"/>
    <property type="match status" value="1"/>
</dbReference>
<dbReference type="InterPro" id="IPR036291">
    <property type="entry name" value="NAD(P)-bd_dom_sf"/>
</dbReference>
<name>A0A5N7BKY0_9EURO</name>
<keyword evidence="5" id="KW-1185">Reference proteome</keyword>
<protein>
    <submittedName>
        <fullName evidence="4">Oxidoreductase</fullName>
    </submittedName>
</protein>
<proteinExistence type="inferred from homology"/>
<keyword evidence="2" id="KW-0521">NADP</keyword>
<comment type="similarity">
    <text evidence="1">Belongs to the short-chain dehydrogenases/reductases (SDR) family.</text>
</comment>
<dbReference type="EMBL" id="ML736162">
    <property type="protein sequence ID" value="KAE8382420.1"/>
    <property type="molecule type" value="Genomic_DNA"/>
</dbReference>
<sequence>MSNSLRGKVFCVTGAASGIGLGTMKALLEREAYVGITDLNEDALDMIYNSLPASQKSRIFSQTLNVADRDGVKSFLEGAKRQFGRIDGVVNSAGTCGKFMGTHEIWQLPTAEYDLVMDANVRGTFNVLAECLKPGFMEPGASVVNVASSASQRGMRNGAPYSTSKHAIVGLTKSAAQEVGHRGIRVNAVLPGTTDTPMLHATEAGFQKAGTTLPRPRSSRPIPRVADVSEVSNVILFLLSPESSFVTGSLYNVDGGVNC</sequence>
<keyword evidence="3" id="KW-0560">Oxidoreductase</keyword>
<dbReference type="InterPro" id="IPR020904">
    <property type="entry name" value="Sc_DH/Rdtase_CS"/>
</dbReference>
<dbReference type="Gene3D" id="3.40.50.720">
    <property type="entry name" value="NAD(P)-binding Rossmann-like Domain"/>
    <property type="match status" value="1"/>
</dbReference>
<dbReference type="PROSITE" id="PS00061">
    <property type="entry name" value="ADH_SHORT"/>
    <property type="match status" value="1"/>
</dbReference>
<evidence type="ECO:0000256" key="2">
    <source>
        <dbReference type="ARBA" id="ARBA00022857"/>
    </source>
</evidence>
<dbReference type="PRINTS" id="PR00081">
    <property type="entry name" value="GDHRDH"/>
</dbReference>
<organism evidence="4 5">
    <name type="scientific">Aspergillus bertholletiae</name>
    <dbReference type="NCBI Taxonomy" id="1226010"/>
    <lineage>
        <taxon>Eukaryota</taxon>
        <taxon>Fungi</taxon>
        <taxon>Dikarya</taxon>
        <taxon>Ascomycota</taxon>
        <taxon>Pezizomycotina</taxon>
        <taxon>Eurotiomycetes</taxon>
        <taxon>Eurotiomycetidae</taxon>
        <taxon>Eurotiales</taxon>
        <taxon>Aspergillaceae</taxon>
        <taxon>Aspergillus</taxon>
        <taxon>Aspergillus subgen. Circumdati</taxon>
    </lineage>
</organism>
<dbReference type="OrthoDB" id="1669814at2759"/>
<dbReference type="GO" id="GO:0016491">
    <property type="term" value="F:oxidoreductase activity"/>
    <property type="evidence" value="ECO:0007669"/>
    <property type="project" value="UniProtKB-KW"/>
</dbReference>
<reference evidence="4 5" key="1">
    <citation type="submission" date="2019-04" db="EMBL/GenBank/DDBJ databases">
        <title>Friends and foes A comparative genomics studyof 23 Aspergillus species from section Flavi.</title>
        <authorList>
            <consortium name="DOE Joint Genome Institute"/>
            <person name="Kjaerbolling I."/>
            <person name="Vesth T."/>
            <person name="Frisvad J.C."/>
            <person name="Nybo J.L."/>
            <person name="Theobald S."/>
            <person name="Kildgaard S."/>
            <person name="Isbrandt T."/>
            <person name="Kuo A."/>
            <person name="Sato A."/>
            <person name="Lyhne E.K."/>
            <person name="Kogle M.E."/>
            <person name="Wiebenga A."/>
            <person name="Kun R.S."/>
            <person name="Lubbers R.J."/>
            <person name="Makela M.R."/>
            <person name="Barry K."/>
            <person name="Chovatia M."/>
            <person name="Clum A."/>
            <person name="Daum C."/>
            <person name="Haridas S."/>
            <person name="He G."/>
            <person name="LaButti K."/>
            <person name="Lipzen A."/>
            <person name="Mondo S."/>
            <person name="Riley R."/>
            <person name="Salamov A."/>
            <person name="Simmons B.A."/>
            <person name="Magnuson J.K."/>
            <person name="Henrissat B."/>
            <person name="Mortensen U.H."/>
            <person name="Larsen T.O."/>
            <person name="Devries R.P."/>
            <person name="Grigoriev I.V."/>
            <person name="Machida M."/>
            <person name="Baker S.E."/>
            <person name="Andersen M.R."/>
        </authorList>
    </citation>
    <scope>NUCLEOTIDE SEQUENCE [LARGE SCALE GENOMIC DNA]</scope>
    <source>
        <strain evidence="4 5">IBT 29228</strain>
    </source>
</reference>
<dbReference type="PRINTS" id="PR00080">
    <property type="entry name" value="SDRFAMILY"/>
</dbReference>
<dbReference type="PANTHER" id="PTHR24321">
    <property type="entry name" value="DEHYDROGENASES, SHORT CHAIN"/>
    <property type="match status" value="1"/>
</dbReference>
<accession>A0A5N7BKY0</accession>
<evidence type="ECO:0000256" key="1">
    <source>
        <dbReference type="ARBA" id="ARBA00006484"/>
    </source>
</evidence>
<dbReference type="InterPro" id="IPR002347">
    <property type="entry name" value="SDR_fam"/>
</dbReference>
<dbReference type="SUPFAM" id="SSF51735">
    <property type="entry name" value="NAD(P)-binding Rossmann-fold domains"/>
    <property type="match status" value="1"/>
</dbReference>
<gene>
    <name evidence="4" type="ORF">BDV26DRAFT_288459</name>
</gene>
<dbReference type="Proteomes" id="UP000326198">
    <property type="component" value="Unassembled WGS sequence"/>
</dbReference>
<dbReference type="FunFam" id="3.40.50.720:FF:000084">
    <property type="entry name" value="Short-chain dehydrogenase reductase"/>
    <property type="match status" value="1"/>
</dbReference>
<dbReference type="Pfam" id="PF13561">
    <property type="entry name" value="adh_short_C2"/>
    <property type="match status" value="1"/>
</dbReference>